<evidence type="ECO:0000256" key="3">
    <source>
        <dbReference type="ARBA" id="ARBA00022729"/>
    </source>
</evidence>
<dbReference type="Pfam" id="PF22384">
    <property type="entry name" value="PBP2_Ca3427_like"/>
    <property type="match status" value="1"/>
</dbReference>
<dbReference type="EMBL" id="NKXO01000007">
    <property type="protein sequence ID" value="PKQ70359.1"/>
    <property type="molecule type" value="Genomic_DNA"/>
</dbReference>
<dbReference type="PANTHER" id="PTHR30024">
    <property type="entry name" value="ALIPHATIC SULFONATES-BINDING PROTEIN-RELATED"/>
    <property type="match status" value="1"/>
</dbReference>
<accession>A0A2N3IJ68</accession>
<reference evidence="5 6" key="1">
    <citation type="submission" date="2017-06" db="EMBL/GenBank/DDBJ databases">
        <title>Raineya orbicola gen. nov., sp. nov. a slightly thermophilic bacterium of the phylum Bacteroidetes and the description of Raineyaceae fam. nov.</title>
        <authorList>
            <person name="Albuquerque L."/>
            <person name="Polonia A.R.M."/>
            <person name="Barroso C."/>
            <person name="Froufe H.J.C."/>
            <person name="Lage O."/>
            <person name="Lobo-Da-Cunha A."/>
            <person name="Egas C."/>
            <person name="Da Costa M.S."/>
        </authorList>
    </citation>
    <scope>NUCLEOTIDE SEQUENCE [LARGE SCALE GENOMIC DNA]</scope>
    <source>
        <strain evidence="5 6">SPSPC-11</strain>
    </source>
</reference>
<evidence type="ECO:0000313" key="5">
    <source>
        <dbReference type="EMBL" id="PKQ70359.1"/>
    </source>
</evidence>
<comment type="similarity">
    <text evidence="2">Belongs to the bacterial solute-binding protein SsuA/TauA family.</text>
</comment>
<dbReference type="PANTHER" id="PTHR30024:SF47">
    <property type="entry name" value="TAURINE-BINDING PERIPLASMIC PROTEIN"/>
    <property type="match status" value="1"/>
</dbReference>
<organism evidence="5 6">
    <name type="scientific">Raineya orbicola</name>
    <dbReference type="NCBI Taxonomy" id="2016530"/>
    <lineage>
        <taxon>Bacteria</taxon>
        <taxon>Pseudomonadati</taxon>
        <taxon>Bacteroidota</taxon>
        <taxon>Cytophagia</taxon>
        <taxon>Cytophagales</taxon>
        <taxon>Raineyaceae</taxon>
        <taxon>Raineya</taxon>
    </lineage>
</organism>
<proteinExistence type="inferred from homology"/>
<keyword evidence="3" id="KW-0732">Signal</keyword>
<sequence>MIELRIGGVPEHFNLPWRLAIEAGLFEKENIFLRWIDHAGGTGSMTKALREKELDLAICLTEGIVADIVAGNGAKIVKIYVKSPLTWGLYVKNHSLFRKIADLENKRIGISRLGSGSHLMAYVKARDLGWDTEKMQFVALKNLEGIRAGIAQNQADWFMWEKVMTQPYVDSGELRLIDTCVTPWSCFVLVVRNDILQKCLPCIQKIAQIINNYVQDFKQRPHIIELLAERYQIDLEDTAHWLHQTHWATDNFVSPEMIQQVQQTLLELKIIQQIKPYEQIVQVLD</sequence>
<dbReference type="RefSeq" id="WP_101357847.1">
    <property type="nucleotide sequence ID" value="NZ_NKXO01000007.1"/>
</dbReference>
<dbReference type="OrthoDB" id="6191474at2"/>
<name>A0A2N3IJ68_9BACT</name>
<comment type="subcellular location">
    <subcellularLocation>
        <location evidence="1">Periplasm</location>
    </subcellularLocation>
</comment>
<dbReference type="AlphaFoldDB" id="A0A2N3IJ68"/>
<protein>
    <submittedName>
        <fullName evidence="5">NMT1/THI5 like</fullName>
    </submittedName>
</protein>
<comment type="caution">
    <text evidence="5">The sequence shown here is derived from an EMBL/GenBank/DDBJ whole genome shotgun (WGS) entry which is preliminary data.</text>
</comment>
<keyword evidence="6" id="KW-1185">Reference proteome</keyword>
<feature type="domain" description="Ca3427-like PBP 2" evidence="4">
    <location>
        <begin position="103"/>
        <end position="178"/>
    </location>
</feature>
<dbReference type="GO" id="GO:0042597">
    <property type="term" value="C:periplasmic space"/>
    <property type="evidence" value="ECO:0007669"/>
    <property type="project" value="UniProtKB-SubCell"/>
</dbReference>
<gene>
    <name evidence="5" type="ORF">Rain11_0587</name>
</gene>
<dbReference type="CDD" id="cd13637">
    <property type="entry name" value="PBP2_Ca3427_like"/>
    <property type="match status" value="1"/>
</dbReference>
<evidence type="ECO:0000256" key="1">
    <source>
        <dbReference type="ARBA" id="ARBA00004418"/>
    </source>
</evidence>
<evidence type="ECO:0000259" key="4">
    <source>
        <dbReference type="Pfam" id="PF22384"/>
    </source>
</evidence>
<dbReference type="Gene3D" id="3.40.190.10">
    <property type="entry name" value="Periplasmic binding protein-like II"/>
    <property type="match status" value="2"/>
</dbReference>
<evidence type="ECO:0000313" key="6">
    <source>
        <dbReference type="Proteomes" id="UP000233387"/>
    </source>
</evidence>
<dbReference type="InterPro" id="IPR054364">
    <property type="entry name" value="Ca3427-like_PBP2"/>
</dbReference>
<dbReference type="SUPFAM" id="SSF53850">
    <property type="entry name" value="Periplasmic binding protein-like II"/>
    <property type="match status" value="1"/>
</dbReference>
<evidence type="ECO:0000256" key="2">
    <source>
        <dbReference type="ARBA" id="ARBA00010742"/>
    </source>
</evidence>
<dbReference type="Proteomes" id="UP000233387">
    <property type="component" value="Unassembled WGS sequence"/>
</dbReference>